<dbReference type="CDD" id="cd13631">
    <property type="entry name" value="PBP2_Ct-PDT_like"/>
    <property type="match status" value="1"/>
</dbReference>
<dbReference type="InterPro" id="IPR001086">
    <property type="entry name" value="Preph_deHydtase"/>
</dbReference>
<evidence type="ECO:0000256" key="4">
    <source>
        <dbReference type="ARBA" id="ARBA00022605"/>
    </source>
</evidence>
<sequence length="297" mass="33390">MPNTGRDYDITVGCFGNPGSYSDQAMKESFAEKHIKPIYYDHFEDVVQAVSAGVVRYGVLPIENSSTGGITEVYDLIHRYDCRIVGEQYVRIEHHLLALPGTTLKDIRTVYSHPQGLAQCRDFLKAHPDWQLQPYFSTSQSAERVQREGGHDAAAIGNAISAELYHLQVLVPHINDNTTNFTRFVIVALHTEKRDGNNKITLVLTVRHRPGALYHVLGYFFYAGMNMTHLESRPIKGRPFEYFFHIDVIGSLDDPGVVKTLDELAGNCNYFKILGNYPADTGGTTDEIRTDRRNVGP</sequence>
<dbReference type="RefSeq" id="WP_048515311.1">
    <property type="nucleotide sequence ID" value="NZ_FUXD01000024.1"/>
</dbReference>
<dbReference type="AlphaFoldDB" id="A0A0J6WUS6"/>
<dbReference type="PROSITE" id="PS00857">
    <property type="entry name" value="PREPHENATE_DEHYDR_1"/>
    <property type="match status" value="1"/>
</dbReference>
<dbReference type="PROSITE" id="PS51671">
    <property type="entry name" value="ACT"/>
    <property type="match status" value="1"/>
</dbReference>
<keyword evidence="4" id="KW-0028">Amino-acid biosynthesis</keyword>
<proteinExistence type="predicted"/>
<dbReference type="GO" id="GO:0004664">
    <property type="term" value="F:prephenate dehydratase activity"/>
    <property type="evidence" value="ECO:0007669"/>
    <property type="project" value="UniProtKB-EC"/>
</dbReference>
<protein>
    <recommendedName>
        <fullName evidence="3">Prephenate dehydratase</fullName>
        <ecNumber evidence="2">4.2.1.51</ecNumber>
    </recommendedName>
</protein>
<keyword evidence="7" id="KW-0456">Lyase</keyword>
<comment type="pathway">
    <text evidence="1">Amino-acid biosynthesis; L-phenylalanine biosynthesis; phenylpyruvate from prephenate: step 1/1.</text>
</comment>
<dbReference type="PANTHER" id="PTHR21022:SF19">
    <property type="entry name" value="PREPHENATE DEHYDRATASE-RELATED"/>
    <property type="match status" value="1"/>
</dbReference>
<dbReference type="PIRSF" id="PIRSF001500">
    <property type="entry name" value="Chor_mut_pdt_Ppr"/>
    <property type="match status" value="1"/>
</dbReference>
<keyword evidence="6" id="KW-0584">Phenylalanine biosynthesis</keyword>
<dbReference type="EC" id="4.2.1.51" evidence="2"/>
<dbReference type="FunFam" id="3.40.190.10:FF:000034">
    <property type="entry name" value="Chorismate mutase/prephenate dehydratase"/>
    <property type="match status" value="1"/>
</dbReference>
<accession>A0A0J6WUS6</accession>
<dbReference type="OrthoDB" id="9802281at2"/>
<keyword evidence="13" id="KW-1185">Reference proteome</keyword>
<dbReference type="InterPro" id="IPR002912">
    <property type="entry name" value="ACT_dom"/>
</dbReference>
<dbReference type="PATRIC" id="fig|1122219.3.peg.2730"/>
<dbReference type="PANTHER" id="PTHR21022">
    <property type="entry name" value="PREPHENATE DEHYDRATASE P PROTEIN"/>
    <property type="match status" value="1"/>
</dbReference>
<evidence type="ECO:0000256" key="6">
    <source>
        <dbReference type="ARBA" id="ARBA00023222"/>
    </source>
</evidence>
<evidence type="ECO:0000259" key="10">
    <source>
        <dbReference type="PROSITE" id="PS51171"/>
    </source>
</evidence>
<dbReference type="InterPro" id="IPR018528">
    <property type="entry name" value="Preph_deHydtase_CS"/>
</dbReference>
<evidence type="ECO:0000256" key="8">
    <source>
        <dbReference type="ARBA" id="ARBA00047848"/>
    </source>
</evidence>
<dbReference type="Gene3D" id="3.40.190.10">
    <property type="entry name" value="Periplasmic binding protein-like II"/>
    <property type="match status" value="2"/>
</dbReference>
<dbReference type="UniPathway" id="UPA00121">
    <property type="reaction ID" value="UER00345"/>
</dbReference>
<evidence type="ECO:0000256" key="1">
    <source>
        <dbReference type="ARBA" id="ARBA00004741"/>
    </source>
</evidence>
<dbReference type="GO" id="GO:0009094">
    <property type="term" value="P:L-phenylalanine biosynthetic process"/>
    <property type="evidence" value="ECO:0007669"/>
    <property type="project" value="UniProtKB-UniPathway"/>
</dbReference>
<comment type="caution">
    <text evidence="12">The sequence shown here is derived from an EMBL/GenBank/DDBJ whole genome shotgun (WGS) entry which is preliminary data.</text>
</comment>
<dbReference type="FunCoup" id="A0A0J6WUS6">
    <property type="interactions" value="357"/>
</dbReference>
<dbReference type="CDD" id="cd04905">
    <property type="entry name" value="ACT_CM-PDT"/>
    <property type="match status" value="1"/>
</dbReference>
<evidence type="ECO:0000313" key="12">
    <source>
        <dbReference type="EMBL" id="KMO85507.1"/>
    </source>
</evidence>
<dbReference type="PROSITE" id="PS51171">
    <property type="entry name" value="PREPHENATE_DEHYDR_3"/>
    <property type="match status" value="1"/>
</dbReference>
<evidence type="ECO:0000256" key="7">
    <source>
        <dbReference type="ARBA" id="ARBA00023239"/>
    </source>
</evidence>
<dbReference type="Gene3D" id="3.30.70.260">
    <property type="match status" value="1"/>
</dbReference>
<dbReference type="Proteomes" id="UP000036503">
    <property type="component" value="Unassembled WGS sequence"/>
</dbReference>
<organism evidence="12 13">
    <name type="scientific">Megasphaera cerevisiae DSM 20462</name>
    <dbReference type="NCBI Taxonomy" id="1122219"/>
    <lineage>
        <taxon>Bacteria</taxon>
        <taxon>Bacillati</taxon>
        <taxon>Bacillota</taxon>
        <taxon>Negativicutes</taxon>
        <taxon>Veillonellales</taxon>
        <taxon>Veillonellaceae</taxon>
        <taxon>Megasphaera</taxon>
    </lineage>
</organism>
<evidence type="ECO:0000256" key="9">
    <source>
        <dbReference type="PIRSR" id="PIRSR001500-2"/>
    </source>
</evidence>
<dbReference type="InterPro" id="IPR008242">
    <property type="entry name" value="Chor_mutase/pphenate_deHydtase"/>
</dbReference>
<keyword evidence="5" id="KW-0057">Aromatic amino acid biosynthesis</keyword>
<dbReference type="InterPro" id="IPR045865">
    <property type="entry name" value="ACT-like_dom_sf"/>
</dbReference>
<dbReference type="InParanoid" id="A0A0J6WUS6"/>
<dbReference type="Pfam" id="PF00800">
    <property type="entry name" value="PDT"/>
    <property type="match status" value="1"/>
</dbReference>
<feature type="domain" description="Prephenate dehydratase" evidence="10">
    <location>
        <begin position="11"/>
        <end position="189"/>
    </location>
</feature>
<gene>
    <name evidence="12" type="ORF">AB840_13170</name>
</gene>
<dbReference type="GO" id="GO:0005737">
    <property type="term" value="C:cytoplasm"/>
    <property type="evidence" value="ECO:0007669"/>
    <property type="project" value="TreeGrafter"/>
</dbReference>
<reference evidence="12 13" key="1">
    <citation type="submission" date="2015-06" db="EMBL/GenBank/DDBJ databases">
        <title>Draft genome sequence of beer spoilage bacterium Megasphaera cerevisiae type strain 20462.</title>
        <authorList>
            <person name="Kutumbaka K."/>
            <person name="Pasmowitz J."/>
            <person name="Mategko J."/>
            <person name="Reyes D."/>
            <person name="Friedrich A."/>
            <person name="Han S."/>
            <person name="Martens-Habbena W."/>
            <person name="Neal-McKinney J."/>
            <person name="Janagama H.K."/>
            <person name="Nadala C."/>
            <person name="Samadpour M."/>
        </authorList>
    </citation>
    <scope>NUCLEOTIDE SEQUENCE [LARGE SCALE GENOMIC DNA]</scope>
    <source>
        <strain evidence="12 13">DSM 20462</strain>
    </source>
</reference>
<evidence type="ECO:0000259" key="11">
    <source>
        <dbReference type="PROSITE" id="PS51671"/>
    </source>
</evidence>
<evidence type="ECO:0000256" key="3">
    <source>
        <dbReference type="ARBA" id="ARBA00021872"/>
    </source>
</evidence>
<dbReference type="NCBIfam" id="NF008865">
    <property type="entry name" value="PRK11898.1"/>
    <property type="match status" value="1"/>
</dbReference>
<comment type="catalytic activity">
    <reaction evidence="8">
        <text>prephenate + H(+) = 3-phenylpyruvate + CO2 + H2O</text>
        <dbReference type="Rhea" id="RHEA:21648"/>
        <dbReference type="ChEBI" id="CHEBI:15377"/>
        <dbReference type="ChEBI" id="CHEBI:15378"/>
        <dbReference type="ChEBI" id="CHEBI:16526"/>
        <dbReference type="ChEBI" id="CHEBI:18005"/>
        <dbReference type="ChEBI" id="CHEBI:29934"/>
        <dbReference type="EC" id="4.2.1.51"/>
    </reaction>
</comment>
<dbReference type="EMBL" id="LEKT01000060">
    <property type="protein sequence ID" value="KMO85507.1"/>
    <property type="molecule type" value="Genomic_DNA"/>
</dbReference>
<name>A0A0J6WUS6_9FIRM</name>
<dbReference type="STRING" id="39029.BSR42_09400"/>
<dbReference type="SUPFAM" id="SSF53850">
    <property type="entry name" value="Periplasmic binding protein-like II"/>
    <property type="match status" value="1"/>
</dbReference>
<evidence type="ECO:0000256" key="5">
    <source>
        <dbReference type="ARBA" id="ARBA00023141"/>
    </source>
</evidence>
<feature type="domain" description="ACT" evidence="11">
    <location>
        <begin position="201"/>
        <end position="278"/>
    </location>
</feature>
<evidence type="ECO:0000256" key="2">
    <source>
        <dbReference type="ARBA" id="ARBA00013147"/>
    </source>
</evidence>
<dbReference type="SUPFAM" id="SSF55021">
    <property type="entry name" value="ACT-like"/>
    <property type="match status" value="1"/>
</dbReference>
<evidence type="ECO:0000313" key="13">
    <source>
        <dbReference type="Proteomes" id="UP000036503"/>
    </source>
</evidence>
<feature type="site" description="Essential for prephenate dehydratase activity" evidence="9">
    <location>
        <position position="182"/>
    </location>
</feature>